<feature type="compositionally biased region" description="Low complexity" evidence="1">
    <location>
        <begin position="501"/>
        <end position="522"/>
    </location>
</feature>
<feature type="compositionally biased region" description="Basic and acidic residues" evidence="1">
    <location>
        <begin position="255"/>
        <end position="266"/>
    </location>
</feature>
<comment type="caution">
    <text evidence="2">The sequence shown here is derived from an EMBL/GenBank/DDBJ whole genome shotgun (WGS) entry which is preliminary data.</text>
</comment>
<feature type="compositionally biased region" description="Basic residues" evidence="1">
    <location>
        <begin position="98"/>
        <end position="113"/>
    </location>
</feature>
<feature type="compositionally biased region" description="Basic and acidic residues" evidence="1">
    <location>
        <begin position="114"/>
        <end position="139"/>
    </location>
</feature>
<feature type="region of interest" description="Disordered" evidence="1">
    <location>
        <begin position="360"/>
        <end position="402"/>
    </location>
</feature>
<feature type="region of interest" description="Disordered" evidence="1">
    <location>
        <begin position="484"/>
        <end position="522"/>
    </location>
</feature>
<organism evidence="2 3">
    <name type="scientific">Thalassiosira oceanica</name>
    <name type="common">Marine diatom</name>
    <dbReference type="NCBI Taxonomy" id="159749"/>
    <lineage>
        <taxon>Eukaryota</taxon>
        <taxon>Sar</taxon>
        <taxon>Stramenopiles</taxon>
        <taxon>Ochrophyta</taxon>
        <taxon>Bacillariophyta</taxon>
        <taxon>Coscinodiscophyceae</taxon>
        <taxon>Thalassiosirophycidae</taxon>
        <taxon>Thalassiosirales</taxon>
        <taxon>Thalassiosiraceae</taxon>
        <taxon>Thalassiosira</taxon>
    </lineage>
</organism>
<proteinExistence type="predicted"/>
<evidence type="ECO:0000256" key="1">
    <source>
        <dbReference type="SAM" id="MobiDB-lite"/>
    </source>
</evidence>
<feature type="region of interest" description="Disordered" evidence="1">
    <location>
        <begin position="1"/>
        <end position="26"/>
    </location>
</feature>
<protein>
    <submittedName>
        <fullName evidence="2">Uncharacterized protein</fullName>
    </submittedName>
</protein>
<reference evidence="2 3" key="1">
    <citation type="journal article" date="2012" name="Genome Biol.">
        <title>Genome and low-iron response of an oceanic diatom adapted to chronic iron limitation.</title>
        <authorList>
            <person name="Lommer M."/>
            <person name="Specht M."/>
            <person name="Roy A.S."/>
            <person name="Kraemer L."/>
            <person name="Andreson R."/>
            <person name="Gutowska M.A."/>
            <person name="Wolf J."/>
            <person name="Bergner S.V."/>
            <person name="Schilhabel M.B."/>
            <person name="Klostermeier U.C."/>
            <person name="Beiko R.G."/>
            <person name="Rosenstiel P."/>
            <person name="Hippler M."/>
            <person name="Laroche J."/>
        </authorList>
    </citation>
    <scope>NUCLEOTIDE SEQUENCE [LARGE SCALE GENOMIC DNA]</scope>
    <source>
        <strain evidence="2 3">CCMP1005</strain>
    </source>
</reference>
<dbReference type="AlphaFoldDB" id="K0R4P8"/>
<dbReference type="EMBL" id="AGNL01046238">
    <property type="protein sequence ID" value="EJK48133.1"/>
    <property type="molecule type" value="Genomic_DNA"/>
</dbReference>
<evidence type="ECO:0000313" key="2">
    <source>
        <dbReference type="EMBL" id="EJK48133.1"/>
    </source>
</evidence>
<feature type="compositionally biased region" description="Basic and acidic residues" evidence="1">
    <location>
        <begin position="7"/>
        <end position="18"/>
    </location>
</feature>
<keyword evidence="3" id="KW-1185">Reference proteome</keyword>
<accession>K0R4P8</accession>
<feature type="compositionally biased region" description="Basic and acidic residues" evidence="1">
    <location>
        <begin position="211"/>
        <end position="227"/>
    </location>
</feature>
<dbReference type="OrthoDB" id="40688at2759"/>
<feature type="compositionally biased region" description="Basic and acidic residues" evidence="1">
    <location>
        <begin position="288"/>
        <end position="305"/>
    </location>
</feature>
<sequence>MAAVSEDLLKGNEPERTASPEGGGASYVVARSWATDFKKYVKKKLTELQRQPPKKSEGTMPLMAAGGIDFLDLSEIFQPHSITCALKQPDPIPGEHGKGRRSRNRGRGMLPRRGHGEPDRARPGVERLERDGADHVDRPPEEDEERLDRKWSGRLPREGVRAGARCQPFPPEAADSSGKFEAPIQPVAISASGVSRFGRGRVGQGGCQQQDDVRDGHGDNLQPRDGRPLLPHAPPDTGPWQLGRRGQERAQASQNDRRGEVVRTGDDGDADEDSGNKVEDSCTVPVLDRVDGFPLPKKDSLHGRSNEGTTLPDSGLGGRDLPSPHPVVLGRAGVPGEAGQGGPRGRRRLFIRRGSGRHRLQAGRALREGTGFTEEEHRGRDADRIPQDGDHRPSAAPGPPRPLPRRFLCLVLSCSDGLGDLFESTLRTGAPLQPRSLHESPDLDGIDPRVARRGKAVPVAAYRELDEVLRRKTAGPRGLVRRGAFVGDGLQEIRQEEADRAPVPAASTPSSSAEEAQSLSMS</sequence>
<feature type="region of interest" description="Disordered" evidence="1">
    <location>
        <begin position="195"/>
        <end position="347"/>
    </location>
</feature>
<feature type="compositionally biased region" description="Basic and acidic residues" evidence="1">
    <location>
        <begin position="374"/>
        <end position="393"/>
    </location>
</feature>
<feature type="compositionally biased region" description="Basic and acidic residues" evidence="1">
    <location>
        <begin position="491"/>
        <end position="500"/>
    </location>
</feature>
<feature type="region of interest" description="Disordered" evidence="1">
    <location>
        <begin position="82"/>
        <end position="180"/>
    </location>
</feature>
<dbReference type="Proteomes" id="UP000266841">
    <property type="component" value="Unassembled WGS sequence"/>
</dbReference>
<evidence type="ECO:0000313" key="3">
    <source>
        <dbReference type="Proteomes" id="UP000266841"/>
    </source>
</evidence>
<feature type="compositionally biased region" description="Basic and acidic residues" evidence="1">
    <location>
        <begin position="146"/>
        <end position="160"/>
    </location>
</feature>
<gene>
    <name evidence="2" type="ORF">THAOC_33099</name>
</gene>
<name>K0R4P8_THAOC</name>